<dbReference type="RefSeq" id="XP_067714991.1">
    <property type="nucleotide sequence ID" value="XM_067858890.1"/>
</dbReference>
<sequence>MGSSQSAPGRNGPHDSLTITPENLKEAIDWVLRVSGKDGGGGDGDAFGNLSKAVGKLLDEAKINGRIKLSKEFEDYKLLPKNNKTLLPSSDGIIFDLLHRLSNSLSRFIGYDEYGNGTITGTGIAVGRKGAASRGDASEPWKTVKEKNKANGKVGYTLAYDPEHAKWYNWNHESVDAQNCAKIFMIAVTIIFEKLTWLYWECRHPNQWSKERFDVPTSGRLSAFLVREGFDLNGLCVFYVPKPKAICKGNQESACIKRLEQNQVCYLKSDNKPSKTCDPKYIEGRVINGILAYAFEEFSRVMAQPPESTLPSTWRTPNSYKDFVKELLDRAKKSSDKFNEIKGKKYCEKYCKNTTNCTSNCETLRRSDAYSTFLEYPITKVYILAANYREYTDKGYRSTILRTLSGMTVGAGIGTAAYLTKAFGFGPIIAGFFT</sequence>
<name>A0AAV4LTD7_BABCB</name>
<protein>
    <submittedName>
        <fullName evidence="1">Variant erythrocyte surface antigen-1 family protein</fullName>
    </submittedName>
</protein>
<evidence type="ECO:0000313" key="2">
    <source>
        <dbReference type="Proteomes" id="UP001497744"/>
    </source>
</evidence>
<evidence type="ECO:0000313" key="1">
    <source>
        <dbReference type="EMBL" id="GIX62922.1"/>
    </source>
</evidence>
<accession>A0AAV4LTD7</accession>
<comment type="caution">
    <text evidence="1">The sequence shown here is derived from an EMBL/GenBank/DDBJ whole genome shotgun (WGS) entry which is preliminary data.</text>
</comment>
<dbReference type="Proteomes" id="UP001497744">
    <property type="component" value="Unassembled WGS sequence"/>
</dbReference>
<reference evidence="1 2" key="1">
    <citation type="submission" date="2021-06" db="EMBL/GenBank/DDBJ databases">
        <title>Genome sequence of Babesia caballi.</title>
        <authorList>
            <person name="Yamagishi J."/>
            <person name="Kidaka T."/>
            <person name="Ochi A."/>
        </authorList>
    </citation>
    <scope>NUCLEOTIDE SEQUENCE [LARGE SCALE GENOMIC DNA]</scope>
    <source>
        <strain evidence="1">USDA-D6B2</strain>
    </source>
</reference>
<proteinExistence type="predicted"/>
<gene>
    <name evidence="1" type="ORF">BcabD6B2_23570</name>
</gene>
<keyword evidence="2" id="KW-1185">Reference proteome</keyword>
<dbReference type="EMBL" id="BPLF01000002">
    <property type="protein sequence ID" value="GIX62922.1"/>
    <property type="molecule type" value="Genomic_DNA"/>
</dbReference>
<dbReference type="GeneID" id="94194403"/>
<organism evidence="1 2">
    <name type="scientific">Babesia caballi</name>
    <dbReference type="NCBI Taxonomy" id="5871"/>
    <lineage>
        <taxon>Eukaryota</taxon>
        <taxon>Sar</taxon>
        <taxon>Alveolata</taxon>
        <taxon>Apicomplexa</taxon>
        <taxon>Aconoidasida</taxon>
        <taxon>Piroplasmida</taxon>
        <taxon>Babesiidae</taxon>
        <taxon>Babesia</taxon>
    </lineage>
</organism>
<dbReference type="AlphaFoldDB" id="A0AAV4LTD7"/>